<gene>
    <name evidence="2" type="ORF">AAHA92_16856</name>
</gene>
<dbReference type="PANTHER" id="PTHR33130">
    <property type="entry name" value="PUTATIVE (DUF1639)-RELATED"/>
    <property type="match status" value="1"/>
</dbReference>
<feature type="compositionally biased region" description="Basic and acidic residues" evidence="1">
    <location>
        <begin position="170"/>
        <end position="184"/>
    </location>
</feature>
<feature type="region of interest" description="Disordered" evidence="1">
    <location>
        <begin position="169"/>
        <end position="191"/>
    </location>
</feature>
<evidence type="ECO:0000313" key="2">
    <source>
        <dbReference type="EMBL" id="KAL1548649.1"/>
    </source>
</evidence>
<evidence type="ECO:0000313" key="3">
    <source>
        <dbReference type="Proteomes" id="UP001567538"/>
    </source>
</evidence>
<dbReference type="AlphaFoldDB" id="A0ABD1H0C5"/>
<feature type="region of interest" description="Disordered" evidence="1">
    <location>
        <begin position="1"/>
        <end position="36"/>
    </location>
</feature>
<name>A0ABD1H0C5_SALDI</name>
<feature type="compositionally biased region" description="Polar residues" evidence="1">
    <location>
        <begin position="205"/>
        <end position="219"/>
    </location>
</feature>
<dbReference type="EMBL" id="JBEAFC010000007">
    <property type="protein sequence ID" value="KAL1548649.1"/>
    <property type="molecule type" value="Genomic_DNA"/>
</dbReference>
<keyword evidence="3" id="KW-1185">Reference proteome</keyword>
<organism evidence="2 3">
    <name type="scientific">Salvia divinorum</name>
    <name type="common">Maria pastora</name>
    <name type="synonym">Diviner's sage</name>
    <dbReference type="NCBI Taxonomy" id="28513"/>
    <lineage>
        <taxon>Eukaryota</taxon>
        <taxon>Viridiplantae</taxon>
        <taxon>Streptophyta</taxon>
        <taxon>Embryophyta</taxon>
        <taxon>Tracheophyta</taxon>
        <taxon>Spermatophyta</taxon>
        <taxon>Magnoliopsida</taxon>
        <taxon>eudicotyledons</taxon>
        <taxon>Gunneridae</taxon>
        <taxon>Pentapetalae</taxon>
        <taxon>asterids</taxon>
        <taxon>lamiids</taxon>
        <taxon>Lamiales</taxon>
        <taxon>Lamiaceae</taxon>
        <taxon>Nepetoideae</taxon>
        <taxon>Mentheae</taxon>
        <taxon>Salviinae</taxon>
        <taxon>Salvia</taxon>
        <taxon>Salvia subgen. Calosphace</taxon>
    </lineage>
</organism>
<comment type="caution">
    <text evidence="2">The sequence shown here is derived from an EMBL/GenBank/DDBJ whole genome shotgun (WGS) entry which is preliminary data.</text>
</comment>
<dbReference type="Proteomes" id="UP001567538">
    <property type="component" value="Unassembled WGS sequence"/>
</dbReference>
<dbReference type="Pfam" id="PF07797">
    <property type="entry name" value="DUF1639"/>
    <property type="match status" value="1"/>
</dbReference>
<dbReference type="PANTHER" id="PTHR33130:SF40">
    <property type="entry name" value="CHROMOGRANIN (DUF1639)"/>
    <property type="match status" value="1"/>
</dbReference>
<feature type="region of interest" description="Disordered" evidence="1">
    <location>
        <begin position="204"/>
        <end position="224"/>
    </location>
</feature>
<proteinExistence type="predicted"/>
<evidence type="ECO:0000256" key="1">
    <source>
        <dbReference type="SAM" id="MobiDB-lite"/>
    </source>
</evidence>
<reference evidence="2 3" key="1">
    <citation type="submission" date="2024-06" db="EMBL/GenBank/DDBJ databases">
        <title>A chromosome level genome sequence of Diviner's sage (Salvia divinorum).</title>
        <authorList>
            <person name="Ford S.A."/>
            <person name="Ro D.-K."/>
            <person name="Ness R.W."/>
            <person name="Phillips M.A."/>
        </authorList>
    </citation>
    <scope>NUCLEOTIDE SEQUENCE [LARGE SCALE GENOMIC DNA]</scope>
    <source>
        <strain evidence="2">SAF-2024a</strain>
        <tissue evidence="2">Leaf</tissue>
    </source>
</reference>
<protein>
    <submittedName>
        <fullName evidence="2">Uncharacterized protein</fullName>
    </submittedName>
</protein>
<dbReference type="InterPro" id="IPR012438">
    <property type="entry name" value="DUF1639"/>
</dbReference>
<sequence length="294" mass="32298">MKSPSPASDLEEVPQPLLAVEGEKKEADELPLPYPGCDTSSAAGKVDAFFKKSQPLKTADWRNVYKRAAFAASPASSTAGLFYSEKGKAAAGDNKYDFQERKSIKAEEGDAEFLIRNKSGFMSQVDPKSPLLMESAFAFKPNHTFSSISGGKGKQAMETLNKSEVQICSEKGKEEEESPKKETNENGGVEEEVKVWNLRPRVVKSKTNNANTGQQQLKTTKSEGVKKEKLSIAISLTKEEIEEDIFALTGAKPSRRPKKRPKNVQKQLDAVFPGLWLQSITSDSYKVSENSLKG</sequence>
<accession>A0ABD1H0C5</accession>